<organism evidence="2 3">
    <name type="scientific">Hankyongella ginsenosidimutans</name>
    <dbReference type="NCBI Taxonomy" id="1763828"/>
    <lineage>
        <taxon>Bacteria</taxon>
        <taxon>Pseudomonadati</taxon>
        <taxon>Pseudomonadota</taxon>
        <taxon>Alphaproteobacteria</taxon>
        <taxon>Sphingomonadales</taxon>
        <taxon>Sphingomonadaceae</taxon>
        <taxon>Hankyongella</taxon>
    </lineage>
</organism>
<gene>
    <name evidence="2" type="ORF">E6W36_13825</name>
</gene>
<keyword evidence="2" id="KW-0282">Flagellum</keyword>
<dbReference type="Gene3D" id="3.30.160.170">
    <property type="entry name" value="FlaG-like"/>
    <property type="match status" value="1"/>
</dbReference>
<proteinExistence type="predicted"/>
<dbReference type="InterPro" id="IPR035924">
    <property type="entry name" value="FlaG-like_sf"/>
</dbReference>
<feature type="compositionally biased region" description="Basic residues" evidence="1">
    <location>
        <begin position="39"/>
        <end position="57"/>
    </location>
</feature>
<feature type="compositionally biased region" description="Basic and acidic residues" evidence="1">
    <location>
        <begin position="29"/>
        <end position="38"/>
    </location>
</feature>
<dbReference type="SUPFAM" id="SSF160214">
    <property type="entry name" value="FlaG-like"/>
    <property type="match status" value="1"/>
</dbReference>
<dbReference type="RefSeq" id="WP_222873055.1">
    <property type="nucleotide sequence ID" value="NZ_CP039704.1"/>
</dbReference>
<evidence type="ECO:0000256" key="1">
    <source>
        <dbReference type="SAM" id="MobiDB-lite"/>
    </source>
</evidence>
<accession>A0A4D7CCA9</accession>
<evidence type="ECO:0000313" key="2">
    <source>
        <dbReference type="EMBL" id="QCI80192.1"/>
    </source>
</evidence>
<keyword evidence="3" id="KW-1185">Reference proteome</keyword>
<reference evidence="3" key="1">
    <citation type="submission" date="2019-04" db="EMBL/GenBank/DDBJ databases">
        <title>Complete genome sequence of Sphingomonas sp. W1-2-3.</title>
        <authorList>
            <person name="Im W.T."/>
        </authorList>
    </citation>
    <scope>NUCLEOTIDE SEQUENCE [LARGE SCALE GENOMIC DNA]</scope>
    <source>
        <strain evidence="3">W1-2-3</strain>
    </source>
</reference>
<dbReference type="InterPro" id="IPR005186">
    <property type="entry name" value="FlaG"/>
</dbReference>
<dbReference type="KEGG" id="hgn:E6W36_13825"/>
<dbReference type="Pfam" id="PF03646">
    <property type="entry name" value="FlaG"/>
    <property type="match status" value="1"/>
</dbReference>
<keyword evidence="2" id="KW-0969">Cilium</keyword>
<keyword evidence="2" id="KW-0966">Cell projection</keyword>
<dbReference type="Proteomes" id="UP000298714">
    <property type="component" value="Chromosome"/>
</dbReference>
<sequence>MHRASCRSSLSRRPIWLSSTSRRRRGRIGRCDHKSERRPFRRCRASAISGRRKRRGTAKGTPARLARRTGGFLPQNAKLSIRLDKDANRFVYEFLDPKTGEVTAQFPTEEVLKLLKANNQPVSGAALDRTA</sequence>
<dbReference type="EMBL" id="CP039704">
    <property type="protein sequence ID" value="QCI80192.1"/>
    <property type="molecule type" value="Genomic_DNA"/>
</dbReference>
<evidence type="ECO:0000313" key="3">
    <source>
        <dbReference type="Proteomes" id="UP000298714"/>
    </source>
</evidence>
<name>A0A4D7CCA9_9SPHN</name>
<protein>
    <submittedName>
        <fullName evidence="2">Flagellar protein FlaG</fullName>
    </submittedName>
</protein>
<feature type="region of interest" description="Disordered" evidence="1">
    <location>
        <begin position="17"/>
        <end position="63"/>
    </location>
</feature>
<dbReference type="AlphaFoldDB" id="A0A4D7CCA9"/>